<comment type="similarity">
    <text evidence="3">Belongs to the RimP family.</text>
</comment>
<dbReference type="CDD" id="cd01734">
    <property type="entry name" value="YlxS_C"/>
    <property type="match status" value="1"/>
</dbReference>
<dbReference type="InterPro" id="IPR036847">
    <property type="entry name" value="RimP_C_sf"/>
</dbReference>
<dbReference type="Pfam" id="PF17384">
    <property type="entry name" value="DUF150_C"/>
    <property type="match status" value="1"/>
</dbReference>
<dbReference type="PANTHER" id="PTHR33867:SF1">
    <property type="entry name" value="RIBOSOME MATURATION FACTOR RIMP"/>
    <property type="match status" value="1"/>
</dbReference>
<keyword evidence="7" id="KW-1185">Reference proteome</keyword>
<accession>A0A1H9I2X9</accession>
<dbReference type="PANTHER" id="PTHR33867">
    <property type="entry name" value="RIBOSOME MATURATION FACTOR RIMP"/>
    <property type="match status" value="1"/>
</dbReference>
<dbReference type="Gene3D" id="3.30.300.70">
    <property type="entry name" value="RimP-like superfamily, N-terminal"/>
    <property type="match status" value="1"/>
</dbReference>
<dbReference type="Pfam" id="PF02576">
    <property type="entry name" value="RimP_N"/>
    <property type="match status" value="1"/>
</dbReference>
<reference evidence="6 7" key="1">
    <citation type="submission" date="2016-10" db="EMBL/GenBank/DDBJ databases">
        <authorList>
            <person name="de Groot N.N."/>
        </authorList>
    </citation>
    <scope>NUCLEOTIDE SEQUENCE [LARGE SCALE GENOMIC DNA]</scope>
    <source>
        <strain evidence="6 7">DSM 25927</strain>
    </source>
</reference>
<dbReference type="FunFam" id="3.30.300.70:FF:000001">
    <property type="entry name" value="Ribosome maturation factor RimP"/>
    <property type="match status" value="1"/>
</dbReference>
<dbReference type="AlphaFoldDB" id="A0A1H9I2X9"/>
<evidence type="ECO:0000259" key="4">
    <source>
        <dbReference type="Pfam" id="PF02576"/>
    </source>
</evidence>
<dbReference type="HAMAP" id="MF_01077">
    <property type="entry name" value="RimP"/>
    <property type="match status" value="1"/>
</dbReference>
<dbReference type="SUPFAM" id="SSF75420">
    <property type="entry name" value="YhbC-like, N-terminal domain"/>
    <property type="match status" value="1"/>
</dbReference>
<dbReference type="GO" id="GO:0000028">
    <property type="term" value="P:ribosomal small subunit assembly"/>
    <property type="evidence" value="ECO:0007669"/>
    <property type="project" value="TreeGrafter"/>
</dbReference>
<organism evidence="6 7">
    <name type="scientific">Solimonas aquatica</name>
    <dbReference type="NCBI Taxonomy" id="489703"/>
    <lineage>
        <taxon>Bacteria</taxon>
        <taxon>Pseudomonadati</taxon>
        <taxon>Pseudomonadota</taxon>
        <taxon>Gammaproteobacteria</taxon>
        <taxon>Nevskiales</taxon>
        <taxon>Nevskiaceae</taxon>
        <taxon>Solimonas</taxon>
    </lineage>
</organism>
<dbReference type="SUPFAM" id="SSF74942">
    <property type="entry name" value="YhbC-like, C-terminal domain"/>
    <property type="match status" value="1"/>
</dbReference>
<dbReference type="Proteomes" id="UP000199233">
    <property type="component" value="Unassembled WGS sequence"/>
</dbReference>
<dbReference type="InterPro" id="IPR035956">
    <property type="entry name" value="RimP_N_sf"/>
</dbReference>
<dbReference type="GO" id="GO:0006412">
    <property type="term" value="P:translation"/>
    <property type="evidence" value="ECO:0007669"/>
    <property type="project" value="TreeGrafter"/>
</dbReference>
<dbReference type="GO" id="GO:0005829">
    <property type="term" value="C:cytosol"/>
    <property type="evidence" value="ECO:0007669"/>
    <property type="project" value="TreeGrafter"/>
</dbReference>
<keyword evidence="2 3" id="KW-0690">Ribosome biogenesis</keyword>
<evidence type="ECO:0000259" key="5">
    <source>
        <dbReference type="Pfam" id="PF17384"/>
    </source>
</evidence>
<comment type="subcellular location">
    <subcellularLocation>
        <location evidence="3">Cytoplasm</location>
    </subcellularLocation>
</comment>
<name>A0A1H9I2X9_9GAMM</name>
<evidence type="ECO:0000256" key="2">
    <source>
        <dbReference type="ARBA" id="ARBA00022517"/>
    </source>
</evidence>
<feature type="domain" description="Ribosome maturation factor RimP C-terminal" evidence="5">
    <location>
        <begin position="86"/>
        <end position="149"/>
    </location>
</feature>
<dbReference type="Gene3D" id="2.30.30.180">
    <property type="entry name" value="Ribosome maturation factor RimP, C-terminal domain"/>
    <property type="match status" value="1"/>
</dbReference>
<dbReference type="STRING" id="489703.SAMN04488038_109154"/>
<gene>
    <name evidence="3" type="primary">rimP</name>
    <name evidence="6" type="ORF">SAMN04488038_109154</name>
</gene>
<feature type="domain" description="Ribosome maturation factor RimP N-terminal" evidence="4">
    <location>
        <begin position="11"/>
        <end position="83"/>
    </location>
</feature>
<dbReference type="InterPro" id="IPR003728">
    <property type="entry name" value="Ribosome_maturation_RimP"/>
</dbReference>
<evidence type="ECO:0000256" key="3">
    <source>
        <dbReference type="HAMAP-Rule" id="MF_01077"/>
    </source>
</evidence>
<proteinExistence type="inferred from homology"/>
<dbReference type="EMBL" id="FOFS01000009">
    <property type="protein sequence ID" value="SEQ68960.1"/>
    <property type="molecule type" value="Genomic_DNA"/>
</dbReference>
<evidence type="ECO:0000256" key="1">
    <source>
        <dbReference type="ARBA" id="ARBA00022490"/>
    </source>
</evidence>
<keyword evidence="1 3" id="KW-0963">Cytoplasm</keyword>
<protein>
    <recommendedName>
        <fullName evidence="3">Ribosome maturation factor RimP</fullName>
    </recommendedName>
</protein>
<evidence type="ECO:0000313" key="6">
    <source>
        <dbReference type="EMBL" id="SEQ68960.1"/>
    </source>
</evidence>
<dbReference type="InterPro" id="IPR028989">
    <property type="entry name" value="RimP_N"/>
</dbReference>
<sequence length="154" mass="17426">MAVMRERLEQILEPVVVSLGYELVLLEYSPSPKNAMLRLYIDAPAGITLEDCERVSKEVSGVMDVEDPIRSAYRLEVSSPGLDRPLVKPAHFARFTGHQARIQLLAPKDGRRRFVGFIRGADESRIKLETAEGMFELPLSDIERARLVPDYDQE</sequence>
<dbReference type="NCBIfam" id="NF000927">
    <property type="entry name" value="PRK00092.1-1"/>
    <property type="match status" value="1"/>
</dbReference>
<dbReference type="InterPro" id="IPR028998">
    <property type="entry name" value="RimP_C"/>
</dbReference>
<evidence type="ECO:0000313" key="7">
    <source>
        <dbReference type="Proteomes" id="UP000199233"/>
    </source>
</evidence>
<comment type="function">
    <text evidence="3">Required for maturation of 30S ribosomal subunits.</text>
</comment>